<evidence type="ECO:0000313" key="3">
    <source>
        <dbReference type="Proteomes" id="UP000626786"/>
    </source>
</evidence>
<sequence length="380" mass="43279">MKTIVKYEMEKIKQNKTFIGALFISLFVLAGILYVGFYHAQLYGIDREGVEKYHQIVEKSTGEFNDQRVKKVLTNYIESYQSNDANTKGFDLFSWEIANTFIAEGENVYDQINDAMKQGDKITIDQINLKSIEEIGFTEFQEPLTMGSFVTWKDLYNVTNQLFLLISILSILVCCLVFSSDTSRNMNSLLLSTRLGRKQLTIAKIIAATFISLFIFLFIHGLSLGAFTVYNDGFTGWDTSIQTNFSMELFRFPVELNQLQVFGLAIALQFLSLLAIVAITLYVSATTRSPFSSLLIGLGLFLLPKALTQLIKRGPIYHLLNLFPINNYSVKDFLTLMSAKTEFFLAHFVQNMILTMVVLVAIAIIFNFAVYQRMKQYQEV</sequence>
<feature type="transmembrane region" description="Helical" evidence="1">
    <location>
        <begin position="21"/>
        <end position="40"/>
    </location>
</feature>
<organism evidence="2 3">
    <name type="scientific">Sporosarcina quadrami</name>
    <dbReference type="NCBI Taxonomy" id="2762234"/>
    <lineage>
        <taxon>Bacteria</taxon>
        <taxon>Bacillati</taxon>
        <taxon>Bacillota</taxon>
        <taxon>Bacilli</taxon>
        <taxon>Bacillales</taxon>
        <taxon>Caryophanaceae</taxon>
        <taxon>Sporosarcina</taxon>
    </lineage>
</organism>
<feature type="transmembrane region" description="Helical" evidence="1">
    <location>
        <begin position="261"/>
        <end position="284"/>
    </location>
</feature>
<dbReference type="RefSeq" id="WP_191695176.1">
    <property type="nucleotide sequence ID" value="NZ_JACSQN010000010.1"/>
</dbReference>
<accession>A0ABR8UBE1</accession>
<comment type="caution">
    <text evidence="2">The sequence shown here is derived from an EMBL/GenBank/DDBJ whole genome shotgun (WGS) entry which is preliminary data.</text>
</comment>
<evidence type="ECO:0000256" key="1">
    <source>
        <dbReference type="SAM" id="Phobius"/>
    </source>
</evidence>
<dbReference type="Proteomes" id="UP000626786">
    <property type="component" value="Unassembled WGS sequence"/>
</dbReference>
<reference evidence="2 3" key="1">
    <citation type="submission" date="2020-08" db="EMBL/GenBank/DDBJ databases">
        <title>A Genomic Blueprint of the Chicken Gut Microbiome.</title>
        <authorList>
            <person name="Gilroy R."/>
            <person name="Ravi A."/>
            <person name="Getino M."/>
            <person name="Pursley I."/>
            <person name="Horton D.L."/>
            <person name="Alikhan N.-F."/>
            <person name="Baker D."/>
            <person name="Gharbi K."/>
            <person name="Hall N."/>
            <person name="Watson M."/>
            <person name="Adriaenssens E.M."/>
            <person name="Foster-Nyarko E."/>
            <person name="Jarju S."/>
            <person name="Secka A."/>
            <person name="Antonio M."/>
            <person name="Oren A."/>
            <person name="Chaudhuri R."/>
            <person name="La Ragione R.M."/>
            <person name="Hildebrand F."/>
            <person name="Pallen M.J."/>
        </authorList>
    </citation>
    <scope>NUCLEOTIDE SEQUENCE [LARGE SCALE GENOMIC DNA]</scope>
    <source>
        <strain evidence="2 3">Sa2YVA2</strain>
    </source>
</reference>
<keyword evidence="1" id="KW-1133">Transmembrane helix</keyword>
<feature type="transmembrane region" description="Helical" evidence="1">
    <location>
        <begin position="162"/>
        <end position="180"/>
    </location>
</feature>
<keyword evidence="3" id="KW-1185">Reference proteome</keyword>
<feature type="transmembrane region" description="Helical" evidence="1">
    <location>
        <begin position="291"/>
        <end position="311"/>
    </location>
</feature>
<proteinExistence type="predicted"/>
<keyword evidence="1" id="KW-0472">Membrane</keyword>
<dbReference type="PANTHER" id="PTHR37305:SF1">
    <property type="entry name" value="MEMBRANE PROTEIN"/>
    <property type="match status" value="1"/>
</dbReference>
<keyword evidence="1" id="KW-0812">Transmembrane</keyword>
<evidence type="ECO:0000313" key="2">
    <source>
        <dbReference type="EMBL" id="MBD7985355.1"/>
    </source>
</evidence>
<feature type="transmembrane region" description="Helical" evidence="1">
    <location>
        <begin position="201"/>
        <end position="230"/>
    </location>
</feature>
<feature type="transmembrane region" description="Helical" evidence="1">
    <location>
        <begin position="344"/>
        <end position="370"/>
    </location>
</feature>
<dbReference type="PANTHER" id="PTHR37305">
    <property type="entry name" value="INTEGRAL MEMBRANE PROTEIN-RELATED"/>
    <property type="match status" value="1"/>
</dbReference>
<name>A0ABR8UBE1_9BACL</name>
<dbReference type="EMBL" id="JACSQN010000010">
    <property type="protein sequence ID" value="MBD7985355.1"/>
    <property type="molecule type" value="Genomic_DNA"/>
</dbReference>
<protein>
    <submittedName>
        <fullName evidence="2">ABC transporter permease subunit</fullName>
    </submittedName>
</protein>
<gene>
    <name evidence="2" type="ORF">H9649_12215</name>
</gene>